<dbReference type="GO" id="GO:0005576">
    <property type="term" value="C:extracellular region"/>
    <property type="evidence" value="ECO:0007669"/>
    <property type="project" value="UniProtKB-SubCell"/>
</dbReference>
<name>A0A224YAH8_9ACAR</name>
<sequence>MKKLLSQKKTGMLCAVILSSLMITAFSLTVREREYNELDCRLPDGTTLSNGSQRNNTNPCVNYDCHNGSYFTESCKRSTDPLCKESYGAVGQYPECCPAILCA</sequence>
<accession>A0A224YAH8</accession>
<protein>
    <submittedName>
        <fullName evidence="4">8.9 kDa family member</fullName>
    </submittedName>
</protein>
<proteinExistence type="predicted"/>
<evidence type="ECO:0000256" key="2">
    <source>
        <dbReference type="ARBA" id="ARBA00022525"/>
    </source>
</evidence>
<dbReference type="Pfam" id="PF15430">
    <property type="entry name" value="SVWC"/>
    <property type="match status" value="1"/>
</dbReference>
<comment type="subcellular location">
    <subcellularLocation>
        <location evidence="1">Secreted</location>
    </subcellularLocation>
</comment>
<dbReference type="InterPro" id="IPR029277">
    <property type="entry name" value="SVWC_dom"/>
</dbReference>
<organism evidence="4">
    <name type="scientific">Rhipicephalus zambeziensis</name>
    <dbReference type="NCBI Taxonomy" id="60191"/>
    <lineage>
        <taxon>Eukaryota</taxon>
        <taxon>Metazoa</taxon>
        <taxon>Ecdysozoa</taxon>
        <taxon>Arthropoda</taxon>
        <taxon>Chelicerata</taxon>
        <taxon>Arachnida</taxon>
        <taxon>Acari</taxon>
        <taxon>Parasitiformes</taxon>
        <taxon>Ixodida</taxon>
        <taxon>Ixodoidea</taxon>
        <taxon>Ixodidae</taxon>
        <taxon>Rhipicephalinae</taxon>
        <taxon>Rhipicephalus</taxon>
        <taxon>Rhipicephalus</taxon>
    </lineage>
</organism>
<reference evidence="4" key="1">
    <citation type="journal article" date="2017" name="Parasit. Vectors">
        <title>Sialotranscriptomics of Rhipicephalus zambeziensis reveals intricate expression profiles of secretory proteins and suggests tight temporal transcriptional regulation during blood-feeding.</title>
        <authorList>
            <person name="de Castro M.H."/>
            <person name="de Klerk D."/>
            <person name="Pienaar R."/>
            <person name="Rees D.J.G."/>
            <person name="Mans B.J."/>
        </authorList>
    </citation>
    <scope>NUCLEOTIDE SEQUENCE</scope>
    <source>
        <tissue evidence="4">Salivary glands</tissue>
    </source>
</reference>
<feature type="domain" description="Single" evidence="3">
    <location>
        <begin position="40"/>
        <end position="102"/>
    </location>
</feature>
<dbReference type="AlphaFoldDB" id="A0A224YAH8"/>
<keyword evidence="2" id="KW-0964">Secreted</keyword>
<evidence type="ECO:0000313" key="4">
    <source>
        <dbReference type="EMBL" id="MAA11313.1"/>
    </source>
</evidence>
<dbReference type="EMBL" id="GFPF01000167">
    <property type="protein sequence ID" value="MAA11313.1"/>
    <property type="molecule type" value="Transcribed_RNA"/>
</dbReference>
<evidence type="ECO:0000256" key="1">
    <source>
        <dbReference type="ARBA" id="ARBA00004613"/>
    </source>
</evidence>
<evidence type="ECO:0000259" key="3">
    <source>
        <dbReference type="Pfam" id="PF15430"/>
    </source>
</evidence>